<protein>
    <submittedName>
        <fullName evidence="1">Endonuclease</fullName>
    </submittedName>
</protein>
<proteinExistence type="predicted"/>
<dbReference type="InterPro" id="IPR009414">
    <property type="entry name" value="DUF1064"/>
</dbReference>
<keyword evidence="1" id="KW-0540">Nuclease</keyword>
<name>A0A8S5LAC0_9CAUD</name>
<keyword evidence="1" id="KW-0378">Hydrolase</keyword>
<keyword evidence="1" id="KW-0255">Endonuclease</keyword>
<dbReference type="GO" id="GO:0004519">
    <property type="term" value="F:endonuclease activity"/>
    <property type="evidence" value="ECO:0007669"/>
    <property type="project" value="UniProtKB-KW"/>
</dbReference>
<dbReference type="EMBL" id="BK014663">
    <property type="protein sequence ID" value="DAD66841.1"/>
    <property type="molecule type" value="Genomic_DNA"/>
</dbReference>
<accession>A0A8S5LAC0</accession>
<reference evidence="1" key="1">
    <citation type="journal article" date="2021" name="Proc. Natl. Acad. Sci. U.S.A.">
        <title>A Catalog of Tens of Thousands of Viruses from Human Metagenomes Reveals Hidden Associations with Chronic Diseases.</title>
        <authorList>
            <person name="Tisza M.J."/>
            <person name="Buck C.B."/>
        </authorList>
    </citation>
    <scope>NUCLEOTIDE SEQUENCE</scope>
    <source>
        <strain evidence="1">CtFNZ2</strain>
    </source>
</reference>
<evidence type="ECO:0000313" key="1">
    <source>
        <dbReference type="EMBL" id="DAD66841.1"/>
    </source>
</evidence>
<organism evidence="1">
    <name type="scientific">Siphoviridae sp. ctFNZ2</name>
    <dbReference type="NCBI Taxonomy" id="2823572"/>
    <lineage>
        <taxon>Viruses</taxon>
        <taxon>Duplodnaviria</taxon>
        <taxon>Heunggongvirae</taxon>
        <taxon>Uroviricota</taxon>
        <taxon>Caudoviricetes</taxon>
    </lineage>
</organism>
<sequence length="125" mass="14843">MIRLPKSKYRNKKTVVDGITFDSKLEAEYYQHLKFMLKCKKILGFEMQKKMLLQDGYARPSTGTKVRPIFYVVDFLVYENNGDKTYVDVKGMKTDVFKLKQKLFEYKFKLPLKTAKKSGKTWIYD</sequence>
<dbReference type="Pfam" id="PF06356">
    <property type="entry name" value="DUF1064"/>
    <property type="match status" value="1"/>
</dbReference>